<dbReference type="PROSITE" id="PS51318">
    <property type="entry name" value="TAT"/>
    <property type="match status" value="1"/>
</dbReference>
<dbReference type="AlphaFoldDB" id="A0A9D2EY27"/>
<dbReference type="SUPFAM" id="SSF53850">
    <property type="entry name" value="Periplasmic binding protein-like II"/>
    <property type="match status" value="1"/>
</dbReference>
<evidence type="ECO:0000313" key="2">
    <source>
        <dbReference type="EMBL" id="HIZ45888.1"/>
    </source>
</evidence>
<dbReference type="PIRSF" id="PIRSF002741">
    <property type="entry name" value="MppA"/>
    <property type="match status" value="1"/>
</dbReference>
<accession>A0A9D2EY27</accession>
<reference evidence="2" key="1">
    <citation type="journal article" date="2021" name="PeerJ">
        <title>Extensive microbial diversity within the chicken gut microbiome revealed by metagenomics and culture.</title>
        <authorList>
            <person name="Gilroy R."/>
            <person name="Ravi A."/>
            <person name="Getino M."/>
            <person name="Pursley I."/>
            <person name="Horton D.L."/>
            <person name="Alikhan N.F."/>
            <person name="Baker D."/>
            <person name="Gharbi K."/>
            <person name="Hall N."/>
            <person name="Watson M."/>
            <person name="Adriaenssens E.M."/>
            <person name="Foster-Nyarko E."/>
            <person name="Jarju S."/>
            <person name="Secka A."/>
            <person name="Antonio M."/>
            <person name="Oren A."/>
            <person name="Chaudhuri R.R."/>
            <person name="La Ragione R."/>
            <person name="Hildebrand F."/>
            <person name="Pallen M.J."/>
        </authorList>
    </citation>
    <scope>NUCLEOTIDE SEQUENCE</scope>
    <source>
        <strain evidence="2">ChiHjej12B11-14209</strain>
    </source>
</reference>
<dbReference type="Pfam" id="PF10518">
    <property type="entry name" value="TAT_signal"/>
    <property type="match status" value="1"/>
</dbReference>
<dbReference type="CDD" id="cd00995">
    <property type="entry name" value="PBP2_NikA_DppA_OppA_like"/>
    <property type="match status" value="1"/>
</dbReference>
<evidence type="ECO:0000259" key="1">
    <source>
        <dbReference type="Pfam" id="PF00496"/>
    </source>
</evidence>
<dbReference type="EMBL" id="DXBM01000025">
    <property type="protein sequence ID" value="HIZ45888.1"/>
    <property type="molecule type" value="Genomic_DNA"/>
</dbReference>
<dbReference type="InterPro" id="IPR030678">
    <property type="entry name" value="Peptide/Ni-bd"/>
</dbReference>
<feature type="domain" description="Solute-binding protein family 5" evidence="1">
    <location>
        <begin position="92"/>
        <end position="444"/>
    </location>
</feature>
<dbReference type="GO" id="GO:0043190">
    <property type="term" value="C:ATP-binding cassette (ABC) transporter complex"/>
    <property type="evidence" value="ECO:0007669"/>
    <property type="project" value="InterPro"/>
</dbReference>
<dbReference type="Gene3D" id="3.90.76.10">
    <property type="entry name" value="Dipeptide-binding Protein, Domain 1"/>
    <property type="match status" value="1"/>
</dbReference>
<sequence>MDHLQLSRRNFLKGGAGFAAAASLASLVGCGGEPVTSSDGAGSGDQAASKIVLGRPVDSNNLDPVTCIGNENIFMFNLIVEGLVKTADDSGEIEPCLAEKWDVSDDGRTYTFHVMEGLKFSDGSDVTAEDWKWTFERAMATTDSHWYSCVENIESVECPDDTTVIVTTKEAAASTLANLSIFEVGVQSKAHFDEVGEEEYVNAGPVGTGPYVLDEWVKGEYMTFKANPNYREEGLPLTEEIEFRVVADDNSRVIQLQGGDIDVADSVPFASLQQLEGDANCSPQVDPATMVYWISLNTQNEYLSNPQVREALYQATDAQEIVDMTSYGYAETAGSVISATSEYCDTSIEPPVADVEAAKKLLEEAGYPDGFEISLLLRGGNALYESIAQVILDQWKKIGVTVNIDSRESTAYSQARNELDLDVVISGWSDDVPDPTSLMQFIFDYDTAFGYYSGMEQPEELQEVNRQATVELDVEKRKELYAQIQQAFREEAIFIPFMSVPWASAIRNNVTGFIQTPMGNYRFQEIAVTE</sequence>
<dbReference type="Pfam" id="PF00496">
    <property type="entry name" value="SBP_bac_5"/>
    <property type="match status" value="1"/>
</dbReference>
<dbReference type="InterPro" id="IPR039424">
    <property type="entry name" value="SBP_5"/>
</dbReference>
<dbReference type="InterPro" id="IPR006311">
    <property type="entry name" value="TAT_signal"/>
</dbReference>
<reference evidence="2" key="2">
    <citation type="submission" date="2021-04" db="EMBL/GenBank/DDBJ databases">
        <authorList>
            <person name="Gilroy R."/>
        </authorList>
    </citation>
    <scope>NUCLEOTIDE SEQUENCE</scope>
    <source>
        <strain evidence="2">ChiHjej12B11-14209</strain>
    </source>
</reference>
<dbReference type="Gene3D" id="3.40.190.10">
    <property type="entry name" value="Periplasmic binding protein-like II"/>
    <property type="match status" value="1"/>
</dbReference>
<proteinExistence type="predicted"/>
<gene>
    <name evidence="2" type="ORF">IAA19_02575</name>
</gene>
<dbReference type="InterPro" id="IPR000914">
    <property type="entry name" value="SBP_5_dom"/>
</dbReference>
<dbReference type="GO" id="GO:0015833">
    <property type="term" value="P:peptide transport"/>
    <property type="evidence" value="ECO:0007669"/>
    <property type="project" value="TreeGrafter"/>
</dbReference>
<organism evidence="2 3">
    <name type="scientific">Candidatus Olsenella pullistercoris</name>
    <dbReference type="NCBI Taxonomy" id="2838712"/>
    <lineage>
        <taxon>Bacteria</taxon>
        <taxon>Bacillati</taxon>
        <taxon>Actinomycetota</taxon>
        <taxon>Coriobacteriia</taxon>
        <taxon>Coriobacteriales</taxon>
        <taxon>Atopobiaceae</taxon>
        <taxon>Olsenella</taxon>
    </lineage>
</organism>
<dbReference type="PANTHER" id="PTHR30290">
    <property type="entry name" value="PERIPLASMIC BINDING COMPONENT OF ABC TRANSPORTER"/>
    <property type="match status" value="1"/>
</dbReference>
<comment type="caution">
    <text evidence="2">The sequence shown here is derived from an EMBL/GenBank/DDBJ whole genome shotgun (WGS) entry which is preliminary data.</text>
</comment>
<dbReference type="Gene3D" id="3.10.105.10">
    <property type="entry name" value="Dipeptide-binding Protein, Domain 3"/>
    <property type="match status" value="1"/>
</dbReference>
<dbReference type="InterPro" id="IPR019546">
    <property type="entry name" value="TAT_signal_bac_arc"/>
</dbReference>
<dbReference type="Proteomes" id="UP000824062">
    <property type="component" value="Unassembled WGS sequence"/>
</dbReference>
<dbReference type="GO" id="GO:0042597">
    <property type="term" value="C:periplasmic space"/>
    <property type="evidence" value="ECO:0007669"/>
    <property type="project" value="UniProtKB-ARBA"/>
</dbReference>
<protein>
    <submittedName>
        <fullName evidence="2">ABC transporter substrate-binding protein</fullName>
    </submittedName>
</protein>
<name>A0A9D2EY27_9ACTN</name>
<dbReference type="GO" id="GO:1904680">
    <property type="term" value="F:peptide transmembrane transporter activity"/>
    <property type="evidence" value="ECO:0007669"/>
    <property type="project" value="TreeGrafter"/>
</dbReference>
<evidence type="ECO:0000313" key="3">
    <source>
        <dbReference type="Proteomes" id="UP000824062"/>
    </source>
</evidence>